<proteinExistence type="inferred from homology"/>
<evidence type="ECO:0000256" key="3">
    <source>
        <dbReference type="ARBA" id="ARBA00022763"/>
    </source>
</evidence>
<dbReference type="STRING" id="32473.ENSXCOP00000001197"/>
<reference evidence="11" key="2">
    <citation type="submission" date="2025-09" db="UniProtKB">
        <authorList>
            <consortium name="Ensembl"/>
        </authorList>
    </citation>
    <scope>IDENTIFICATION</scope>
</reference>
<dbReference type="GO" id="GO:0090656">
    <property type="term" value="P:t-circle formation"/>
    <property type="evidence" value="ECO:0007669"/>
    <property type="project" value="TreeGrafter"/>
</dbReference>
<dbReference type="CDD" id="cd19491">
    <property type="entry name" value="XRCC3"/>
    <property type="match status" value="1"/>
</dbReference>
<dbReference type="Pfam" id="PF26169">
    <property type="entry name" value="HHH_XRCC3_RpoA"/>
    <property type="match status" value="1"/>
</dbReference>
<dbReference type="PANTHER" id="PTHR46487:SF1">
    <property type="entry name" value="DNA REPAIR PROTEIN XRCC3"/>
    <property type="match status" value="1"/>
</dbReference>
<keyword evidence="6" id="KW-0233">DNA recombination</keyword>
<dbReference type="GO" id="GO:0005657">
    <property type="term" value="C:replication fork"/>
    <property type="evidence" value="ECO:0007669"/>
    <property type="project" value="TreeGrafter"/>
</dbReference>
<keyword evidence="5" id="KW-0238">DNA-binding</keyword>
<dbReference type="Pfam" id="PF08423">
    <property type="entry name" value="Rad51"/>
    <property type="match status" value="1"/>
</dbReference>
<dbReference type="GO" id="GO:0005524">
    <property type="term" value="F:ATP binding"/>
    <property type="evidence" value="ECO:0007669"/>
    <property type="project" value="UniProtKB-KW"/>
</dbReference>
<sequence>MNWDQLQLKPRIISAIQRAHLKSVREVLVLSEPDLQKMTGLSGPDVQELLHAAATACRTHQPITALQLQRGECRRLESGLRLGTGCPVLDQLLRGGLPVGGVTELAGESGAGKTQLGLQLCLSVQYPVEHGGLSAGALYICTEDPFPIRRLQQLISEQTSLRSDVPPSLIGRLRFSDNIYVEHAADLDSLQVCLSRRAALLLAQGRVRLVVVDSVAALFRCEFRPDDWLERNKQLLTVSSMVHHLSHEFTAPVLCINQVGHTYTHTCLLSSGERLSPALGLAWANQVTVRLMMRRLQATVSRGDQSSALRRLEVVFAPHLARGGRDLAVWREGLRGVLDPVLAPFGPDVAQQEMVLPLRLNR</sequence>
<evidence type="ECO:0000256" key="5">
    <source>
        <dbReference type="ARBA" id="ARBA00023125"/>
    </source>
</evidence>
<feature type="domain" description="RecA family profile 1" evidence="10">
    <location>
        <begin position="78"/>
        <end position="259"/>
    </location>
</feature>
<dbReference type="AlphaFoldDB" id="A0A3B5KRT9"/>
<evidence type="ECO:0000256" key="9">
    <source>
        <dbReference type="PIRNR" id="PIRNR005856"/>
    </source>
</evidence>
<evidence type="ECO:0000256" key="2">
    <source>
        <dbReference type="ARBA" id="ARBA00022741"/>
    </source>
</evidence>
<dbReference type="GO" id="GO:0045003">
    <property type="term" value="P:double-strand break repair via synthesis-dependent strand annealing"/>
    <property type="evidence" value="ECO:0007669"/>
    <property type="project" value="TreeGrafter"/>
</dbReference>
<evidence type="ECO:0000256" key="4">
    <source>
        <dbReference type="ARBA" id="ARBA00022840"/>
    </source>
</evidence>
<dbReference type="InterPro" id="IPR058766">
    <property type="entry name" value="HHH_XRCC3_RAD51B"/>
</dbReference>
<comment type="function">
    <text evidence="9">Involved in the homologous recombination repair (HRR) pathway of double-stranded DNA, thought to repair chromosomal fragmentation, translocations and deletions.</text>
</comment>
<keyword evidence="2" id="KW-0547">Nucleotide-binding</keyword>
<dbReference type="SUPFAM" id="SSF52540">
    <property type="entry name" value="P-loop containing nucleoside triphosphate hydrolases"/>
    <property type="match status" value="1"/>
</dbReference>
<keyword evidence="12" id="KW-1185">Reference proteome</keyword>
<comment type="similarity">
    <text evidence="1 9">Belongs to the RecA family. RAD51 subfamily.</text>
</comment>
<evidence type="ECO:0000256" key="1">
    <source>
        <dbReference type="ARBA" id="ARBA00007095"/>
    </source>
</evidence>
<dbReference type="GO" id="GO:0000722">
    <property type="term" value="P:telomere maintenance via recombination"/>
    <property type="evidence" value="ECO:0007669"/>
    <property type="project" value="TreeGrafter"/>
</dbReference>
<dbReference type="PANTHER" id="PTHR46487">
    <property type="entry name" value="DNA REPAIR PROTEIN XRCC3"/>
    <property type="match status" value="1"/>
</dbReference>
<dbReference type="GO" id="GO:0033065">
    <property type="term" value="C:Rad51C-XRCC3 complex"/>
    <property type="evidence" value="ECO:0007669"/>
    <property type="project" value="TreeGrafter"/>
</dbReference>
<keyword evidence="8 9" id="KW-0539">Nucleus</keyword>
<evidence type="ECO:0000256" key="8">
    <source>
        <dbReference type="ARBA" id="ARBA00023242"/>
    </source>
</evidence>
<keyword evidence="3" id="KW-0227">DNA damage</keyword>
<dbReference type="GO" id="GO:0140664">
    <property type="term" value="F:ATP-dependent DNA damage sensor activity"/>
    <property type="evidence" value="ECO:0007669"/>
    <property type="project" value="InterPro"/>
</dbReference>
<keyword evidence="7" id="KW-0234">DNA repair</keyword>
<organism evidence="11 12">
    <name type="scientific">Xiphophorus couchianus</name>
    <name type="common">Monterrey platyfish</name>
    <dbReference type="NCBI Taxonomy" id="32473"/>
    <lineage>
        <taxon>Eukaryota</taxon>
        <taxon>Metazoa</taxon>
        <taxon>Chordata</taxon>
        <taxon>Craniata</taxon>
        <taxon>Vertebrata</taxon>
        <taxon>Euteleostomi</taxon>
        <taxon>Actinopterygii</taxon>
        <taxon>Neopterygii</taxon>
        <taxon>Teleostei</taxon>
        <taxon>Neoteleostei</taxon>
        <taxon>Acanthomorphata</taxon>
        <taxon>Ovalentaria</taxon>
        <taxon>Atherinomorphae</taxon>
        <taxon>Cyprinodontiformes</taxon>
        <taxon>Poeciliidae</taxon>
        <taxon>Poeciliinae</taxon>
        <taxon>Xiphophorus</taxon>
    </lineage>
</organism>
<keyword evidence="4" id="KW-0067">ATP-binding</keyword>
<dbReference type="GO" id="GO:0005737">
    <property type="term" value="C:cytoplasm"/>
    <property type="evidence" value="ECO:0007669"/>
    <property type="project" value="UniProtKB-SubCell"/>
</dbReference>
<dbReference type="GO" id="GO:0000400">
    <property type="term" value="F:four-way junction DNA binding"/>
    <property type="evidence" value="ECO:0007669"/>
    <property type="project" value="TreeGrafter"/>
</dbReference>
<accession>A0A3B5KRT9</accession>
<keyword evidence="9" id="KW-0963">Cytoplasm</keyword>
<evidence type="ECO:0000313" key="12">
    <source>
        <dbReference type="Proteomes" id="UP000261380"/>
    </source>
</evidence>
<dbReference type="Ensembl" id="ENSXCOT00000001213.1">
    <property type="protein sequence ID" value="ENSXCOP00000001197.1"/>
    <property type="gene ID" value="ENSXCOG00000000966.1"/>
</dbReference>
<dbReference type="InterPro" id="IPR047348">
    <property type="entry name" value="XRCC3-like_C"/>
</dbReference>
<evidence type="ECO:0000259" key="10">
    <source>
        <dbReference type="PROSITE" id="PS50162"/>
    </source>
</evidence>
<protein>
    <recommendedName>
        <fullName evidence="9">DNA repair protein</fullName>
    </recommendedName>
</protein>
<dbReference type="GO" id="GO:0071140">
    <property type="term" value="P:resolution of mitotic recombination intermediates"/>
    <property type="evidence" value="ECO:0007669"/>
    <property type="project" value="TreeGrafter"/>
</dbReference>
<dbReference type="PIRSF" id="PIRSF005856">
    <property type="entry name" value="Rad51"/>
    <property type="match status" value="1"/>
</dbReference>
<dbReference type="InterPro" id="IPR013632">
    <property type="entry name" value="Rad51_C"/>
</dbReference>
<comment type="subcellular location">
    <subcellularLocation>
        <location evidence="9">Nucleus</location>
    </subcellularLocation>
    <subcellularLocation>
        <location evidence="9">Cytoplasm</location>
    </subcellularLocation>
</comment>
<reference evidence="11" key="1">
    <citation type="submission" date="2025-08" db="UniProtKB">
        <authorList>
            <consortium name="Ensembl"/>
        </authorList>
    </citation>
    <scope>IDENTIFICATION</scope>
</reference>
<evidence type="ECO:0000256" key="7">
    <source>
        <dbReference type="ARBA" id="ARBA00023204"/>
    </source>
</evidence>
<evidence type="ECO:0000256" key="6">
    <source>
        <dbReference type="ARBA" id="ARBA00023172"/>
    </source>
</evidence>
<dbReference type="InterPro" id="IPR020588">
    <property type="entry name" value="RecA_ATP-bd"/>
</dbReference>
<dbReference type="GeneTree" id="ENSGT00930000151053"/>
<dbReference type="PROSITE" id="PS50162">
    <property type="entry name" value="RECA_2"/>
    <property type="match status" value="1"/>
</dbReference>
<dbReference type="Proteomes" id="UP000261380">
    <property type="component" value="Unplaced"/>
</dbReference>
<dbReference type="Gene3D" id="3.40.50.300">
    <property type="entry name" value="P-loop containing nucleotide triphosphate hydrolases"/>
    <property type="match status" value="1"/>
</dbReference>
<evidence type="ECO:0000313" key="11">
    <source>
        <dbReference type="Ensembl" id="ENSXCOP00000001197.1"/>
    </source>
</evidence>
<dbReference type="InterPro" id="IPR016467">
    <property type="entry name" value="DNA_recomb/repair_RecA-like"/>
</dbReference>
<dbReference type="InterPro" id="IPR027417">
    <property type="entry name" value="P-loop_NTPase"/>
</dbReference>
<name>A0A3B5KRT9_9TELE</name>